<accession>A0A8E0S6Z0</accession>
<dbReference type="AlphaFoldDB" id="A0A8E0S6Z0"/>
<feature type="region of interest" description="Disordered" evidence="1">
    <location>
        <begin position="86"/>
        <end position="114"/>
    </location>
</feature>
<dbReference type="InterPro" id="IPR039720">
    <property type="entry name" value="TMEM94"/>
</dbReference>
<feature type="non-terminal residue" evidence="3">
    <location>
        <position position="1"/>
    </location>
</feature>
<dbReference type="PANTHER" id="PTHR13219:SF6">
    <property type="entry name" value="TRANSMEMBRANE PROTEIN 94"/>
    <property type="match status" value="1"/>
</dbReference>
<name>A0A8E0S6Z0_9TREM</name>
<evidence type="ECO:0000256" key="1">
    <source>
        <dbReference type="SAM" id="MobiDB-lite"/>
    </source>
</evidence>
<dbReference type="Proteomes" id="UP000728185">
    <property type="component" value="Unassembled WGS sequence"/>
</dbReference>
<feature type="transmembrane region" description="Helical" evidence="2">
    <location>
        <begin position="466"/>
        <end position="494"/>
    </location>
</feature>
<protein>
    <submittedName>
        <fullName evidence="3">Uncharacterized protein</fullName>
    </submittedName>
</protein>
<feature type="transmembrane region" description="Helical" evidence="2">
    <location>
        <begin position="314"/>
        <end position="338"/>
    </location>
</feature>
<evidence type="ECO:0000313" key="3">
    <source>
        <dbReference type="EMBL" id="KAA0197752.1"/>
    </source>
</evidence>
<keyword evidence="2" id="KW-0472">Membrane</keyword>
<keyword evidence="4" id="KW-1185">Reference proteome</keyword>
<proteinExistence type="predicted"/>
<keyword evidence="2" id="KW-0812">Transmembrane</keyword>
<organism evidence="3 4">
    <name type="scientific">Fasciolopsis buskii</name>
    <dbReference type="NCBI Taxonomy" id="27845"/>
    <lineage>
        <taxon>Eukaryota</taxon>
        <taxon>Metazoa</taxon>
        <taxon>Spiralia</taxon>
        <taxon>Lophotrochozoa</taxon>
        <taxon>Platyhelminthes</taxon>
        <taxon>Trematoda</taxon>
        <taxon>Digenea</taxon>
        <taxon>Plagiorchiida</taxon>
        <taxon>Echinostomata</taxon>
        <taxon>Echinostomatoidea</taxon>
        <taxon>Fasciolidae</taxon>
        <taxon>Fasciolopsis</taxon>
    </lineage>
</organism>
<sequence length="543" mass="60788">QPLCRFDSVPILAKQQTVHSPEGNLPVEITNSPNSELLHNRRIFPRRRSLRFCPLKCSLSSLVVPLHLTIHETLVLQENSLSSSSPASSASLSSSSTSSSSASSVHPDQEKHSEGYCGRRLSYYVTQNKSRLPCGIDHIRPHLQNVDNVPLQVSLFTDCSTESIRELIRIRQEYGEIVCVVGSAYSVDSLRLMQCGDVAVAIQPEIPKPCGAFTADCVDNIAATSLRFATKFPWDLGIKHVQRTAHSDRMRSENVPLNLSAGTAQATSLVDLIRCLDLTARLVCSLSPQILNLSQPGFYVYELIREAHISLNNLFFCVAFYWLAPMPFILVQLLLLMMGLPTMPFRVWTALKLNDSSNAFSNATLWLPPRWVRTRLIPFSNGFLFQRPNTHGNLSVYTDWRFNALPHTLSNVTSLFPEFGSGQWLWLILFVIPLLSLSMLDRRVERTRPLREPPVKRGKWLTKRKLFRVGLITTARLLPSTLICALSAVGLLWWAPGFEHCTEPDVLRNCTVSNRTIQFTEAYLSPTISDSGAPSCSGQDNVE</sequence>
<keyword evidence="2" id="KW-1133">Transmembrane helix</keyword>
<reference evidence="3" key="1">
    <citation type="submission" date="2019-05" db="EMBL/GenBank/DDBJ databases">
        <title>Annotation for the trematode Fasciolopsis buski.</title>
        <authorList>
            <person name="Choi Y.-J."/>
        </authorList>
    </citation>
    <scope>NUCLEOTIDE SEQUENCE</scope>
    <source>
        <strain evidence="3">HT</strain>
        <tissue evidence="3">Whole worm</tissue>
    </source>
</reference>
<dbReference type="EMBL" id="LUCM01002161">
    <property type="protein sequence ID" value="KAA0197752.1"/>
    <property type="molecule type" value="Genomic_DNA"/>
</dbReference>
<evidence type="ECO:0000256" key="2">
    <source>
        <dbReference type="SAM" id="Phobius"/>
    </source>
</evidence>
<dbReference type="PANTHER" id="PTHR13219">
    <property type="entry name" value="TRANSMEMBRANE PROTEIN 94"/>
    <property type="match status" value="1"/>
</dbReference>
<feature type="compositionally biased region" description="Low complexity" evidence="1">
    <location>
        <begin position="86"/>
        <end position="104"/>
    </location>
</feature>
<evidence type="ECO:0000313" key="4">
    <source>
        <dbReference type="Proteomes" id="UP000728185"/>
    </source>
</evidence>
<comment type="caution">
    <text evidence="3">The sequence shown here is derived from an EMBL/GenBank/DDBJ whole genome shotgun (WGS) entry which is preliminary data.</text>
</comment>
<gene>
    <name evidence="3" type="ORF">FBUS_09293</name>
</gene>
<feature type="transmembrane region" description="Helical" evidence="2">
    <location>
        <begin position="423"/>
        <end position="440"/>
    </location>
</feature>
<dbReference type="OrthoDB" id="5568754at2759"/>